<organism evidence="1 2">
    <name type="scientific">Brassica carinata</name>
    <name type="common">Ethiopian mustard</name>
    <name type="synonym">Abyssinian cabbage</name>
    <dbReference type="NCBI Taxonomy" id="52824"/>
    <lineage>
        <taxon>Eukaryota</taxon>
        <taxon>Viridiplantae</taxon>
        <taxon>Streptophyta</taxon>
        <taxon>Embryophyta</taxon>
        <taxon>Tracheophyta</taxon>
        <taxon>Spermatophyta</taxon>
        <taxon>Magnoliopsida</taxon>
        <taxon>eudicotyledons</taxon>
        <taxon>Gunneridae</taxon>
        <taxon>Pentapetalae</taxon>
        <taxon>rosids</taxon>
        <taxon>malvids</taxon>
        <taxon>Brassicales</taxon>
        <taxon>Brassicaceae</taxon>
        <taxon>Brassiceae</taxon>
        <taxon>Brassica</taxon>
    </lineage>
</organism>
<dbReference type="AlphaFoldDB" id="A0A8X7VEX6"/>
<dbReference type="EMBL" id="JAAMPC010000005">
    <property type="protein sequence ID" value="KAG2309904.1"/>
    <property type="molecule type" value="Genomic_DNA"/>
</dbReference>
<evidence type="ECO:0000313" key="1">
    <source>
        <dbReference type="EMBL" id="KAG2309904.1"/>
    </source>
</evidence>
<dbReference type="Proteomes" id="UP000886595">
    <property type="component" value="Unassembled WGS sequence"/>
</dbReference>
<accession>A0A8X7VEX6</accession>
<comment type="caution">
    <text evidence="1">The sequence shown here is derived from an EMBL/GenBank/DDBJ whole genome shotgun (WGS) entry which is preliminary data.</text>
</comment>
<name>A0A8X7VEX6_BRACI</name>
<reference evidence="1 2" key="1">
    <citation type="submission" date="2020-02" db="EMBL/GenBank/DDBJ databases">
        <authorList>
            <person name="Ma Q."/>
            <person name="Huang Y."/>
            <person name="Song X."/>
            <person name="Pei D."/>
        </authorList>
    </citation>
    <scope>NUCLEOTIDE SEQUENCE [LARGE SCALE GENOMIC DNA]</scope>
    <source>
        <strain evidence="1">Sxm20200214</strain>
        <tissue evidence="1">Leaf</tissue>
    </source>
</reference>
<gene>
    <name evidence="1" type="ORF">Bca52824_021461</name>
</gene>
<protein>
    <submittedName>
        <fullName evidence="1">Uncharacterized protein</fullName>
    </submittedName>
</protein>
<evidence type="ECO:0000313" key="2">
    <source>
        <dbReference type="Proteomes" id="UP000886595"/>
    </source>
</evidence>
<sequence length="117" mass="12687">MPWIRVGAVRRSGGGSLARRRVMCVLLASPVELDLELYPVRECSSEGLCVVAVVAALFVCDNPVIFLCGPSMTCFSLFRLLLLLCSVQSSPLLLFSAYVVVVFLPFRLVQLLSGAPP</sequence>
<proteinExistence type="predicted"/>
<keyword evidence="2" id="KW-1185">Reference proteome</keyword>